<dbReference type="InterPro" id="IPR012286">
    <property type="entry name" value="Tetrahaem_cytochrome"/>
</dbReference>
<dbReference type="GO" id="GO:0030313">
    <property type="term" value="C:cell envelope"/>
    <property type="evidence" value="ECO:0007669"/>
    <property type="project" value="UniProtKB-SubCell"/>
</dbReference>
<dbReference type="InterPro" id="IPR036280">
    <property type="entry name" value="Multihaem_cyt_sf"/>
</dbReference>
<dbReference type="OrthoDB" id="9154260at2"/>
<feature type="chain" id="PRO_5026039008" evidence="8">
    <location>
        <begin position="25"/>
        <end position="132"/>
    </location>
</feature>
<dbReference type="GO" id="GO:0046872">
    <property type="term" value="F:metal ion binding"/>
    <property type="evidence" value="ECO:0007669"/>
    <property type="project" value="UniProtKB-KW"/>
</dbReference>
<protein>
    <submittedName>
        <fullName evidence="10">Cytochrome c3 family protein</fullName>
    </submittedName>
</protein>
<dbReference type="Pfam" id="PF14537">
    <property type="entry name" value="Cytochrom_c3_2"/>
    <property type="match status" value="1"/>
</dbReference>
<dbReference type="SUPFAM" id="SSF48695">
    <property type="entry name" value="Multiheme cytochromes"/>
    <property type="match status" value="1"/>
</dbReference>
<feature type="domain" description="Tetrahaem cytochrome" evidence="9">
    <location>
        <begin position="49"/>
        <end position="126"/>
    </location>
</feature>
<dbReference type="RefSeq" id="WP_152158686.1">
    <property type="nucleotide sequence ID" value="NZ_WEHX01000061.1"/>
</dbReference>
<keyword evidence="5" id="KW-0479">Metal-binding</keyword>
<organism evidence="10 11">
    <name type="scientific">Sutterella seckii</name>
    <dbReference type="NCBI Taxonomy" id="1944635"/>
    <lineage>
        <taxon>Bacteria</taxon>
        <taxon>Pseudomonadati</taxon>
        <taxon>Pseudomonadota</taxon>
        <taxon>Betaproteobacteria</taxon>
        <taxon>Burkholderiales</taxon>
        <taxon>Sutterellaceae</taxon>
        <taxon>Sutterella</taxon>
    </lineage>
</organism>
<comment type="subcellular location">
    <subcellularLocation>
        <location evidence="2">Cell envelope</location>
    </subcellularLocation>
</comment>
<comment type="caution">
    <text evidence="10">The sequence shown here is derived from an EMBL/GenBank/DDBJ whole genome shotgun (WGS) entry which is preliminary data.</text>
</comment>
<name>A0A6I1EN25_9BURK</name>
<evidence type="ECO:0000256" key="5">
    <source>
        <dbReference type="ARBA" id="ARBA00022723"/>
    </source>
</evidence>
<evidence type="ECO:0000256" key="2">
    <source>
        <dbReference type="ARBA" id="ARBA00004196"/>
    </source>
</evidence>
<keyword evidence="6" id="KW-0249">Electron transport</keyword>
<feature type="signal peptide" evidence="8">
    <location>
        <begin position="1"/>
        <end position="24"/>
    </location>
</feature>
<proteinExistence type="predicted"/>
<dbReference type="EMBL" id="WEHX01000061">
    <property type="protein sequence ID" value="KAB7657144.1"/>
    <property type="molecule type" value="Genomic_DNA"/>
</dbReference>
<evidence type="ECO:0000256" key="7">
    <source>
        <dbReference type="ARBA" id="ARBA00023004"/>
    </source>
</evidence>
<comment type="cofactor">
    <cofactor evidence="1">
        <name>heme c</name>
        <dbReference type="ChEBI" id="CHEBI:61717"/>
    </cofactor>
</comment>
<keyword evidence="3" id="KW-0813">Transport</keyword>
<keyword evidence="8" id="KW-0732">Signal</keyword>
<evidence type="ECO:0000256" key="1">
    <source>
        <dbReference type="ARBA" id="ARBA00001926"/>
    </source>
</evidence>
<evidence type="ECO:0000256" key="3">
    <source>
        <dbReference type="ARBA" id="ARBA00022448"/>
    </source>
</evidence>
<gene>
    <name evidence="10" type="ORF">GBM95_08400</name>
</gene>
<keyword evidence="4" id="KW-0349">Heme</keyword>
<evidence type="ECO:0000313" key="10">
    <source>
        <dbReference type="EMBL" id="KAB7657144.1"/>
    </source>
</evidence>
<evidence type="ECO:0000256" key="6">
    <source>
        <dbReference type="ARBA" id="ARBA00022982"/>
    </source>
</evidence>
<evidence type="ECO:0000313" key="11">
    <source>
        <dbReference type="Proteomes" id="UP000430564"/>
    </source>
</evidence>
<evidence type="ECO:0000256" key="8">
    <source>
        <dbReference type="SAM" id="SignalP"/>
    </source>
</evidence>
<dbReference type="AlphaFoldDB" id="A0A6I1EN25"/>
<dbReference type="Proteomes" id="UP000430564">
    <property type="component" value="Unassembled WGS sequence"/>
</dbReference>
<dbReference type="Gene3D" id="1.10.1130.10">
    <property type="entry name" value="Flavocytochrome C3, Chain A"/>
    <property type="match status" value="1"/>
</dbReference>
<keyword evidence="7" id="KW-0408">Iron</keyword>
<evidence type="ECO:0000256" key="4">
    <source>
        <dbReference type="ARBA" id="ARBA00022617"/>
    </source>
</evidence>
<sequence>MTPAKLSLLCAAFLGFALAASVQAADPAPAETAAPAASSQSGKFLADRHIARGMKCETCHTPDHKVKQSGDFDVCVDCHGGYEEMIKKTDGRYQVNPHAQHEGVLPCTECHKGHKPGVNYCGQCHSYTYKVP</sequence>
<reference evidence="10 11" key="1">
    <citation type="submission" date="2019-10" db="EMBL/GenBank/DDBJ databases">
        <title>Genome diversity of Sutterella seckii.</title>
        <authorList>
            <person name="Chaplin A.V."/>
            <person name="Sokolova S.R."/>
            <person name="Mosin K.A."/>
            <person name="Ivanova E.L."/>
            <person name="Kochetkova T.O."/>
            <person name="Goltsov A.Y."/>
            <person name="Trofimov D.Y."/>
            <person name="Efimov B.A."/>
        </authorList>
    </citation>
    <scope>NUCLEOTIDE SEQUENCE [LARGE SCALE GENOMIC DNA]</scope>
    <source>
        <strain evidence="10 11">ASD393</strain>
    </source>
</reference>
<evidence type="ECO:0000259" key="9">
    <source>
        <dbReference type="Pfam" id="PF14537"/>
    </source>
</evidence>
<accession>A0A6I1EN25</accession>